<proteinExistence type="inferred from homology"/>
<dbReference type="Gene3D" id="3.40.190.10">
    <property type="entry name" value="Periplasmic binding protein-like II"/>
    <property type="match status" value="1"/>
</dbReference>
<dbReference type="SUPFAM" id="SSF53850">
    <property type="entry name" value="Periplasmic binding protein-like II"/>
    <property type="match status" value="1"/>
</dbReference>
<dbReference type="EMBL" id="CP051298">
    <property type="protein sequence ID" value="QKD45369.1"/>
    <property type="molecule type" value="Genomic_DNA"/>
</dbReference>
<dbReference type="OMA" id="GVAMTHV"/>
<dbReference type="PANTHER" id="PTHR42928">
    <property type="entry name" value="TRICARBOXYLATE-BINDING PROTEIN"/>
    <property type="match status" value="1"/>
</dbReference>
<dbReference type="InterPro" id="IPR005064">
    <property type="entry name" value="BUG"/>
</dbReference>
<dbReference type="Proteomes" id="UP000500755">
    <property type="component" value="Chromosome"/>
</dbReference>
<comment type="similarity">
    <text evidence="1">Belongs to the UPF0065 (bug) family.</text>
</comment>
<name>A0A858ZYY5_9BURK</name>
<gene>
    <name evidence="2" type="ORF">HF896_17890</name>
</gene>
<dbReference type="Pfam" id="PF03401">
    <property type="entry name" value="TctC"/>
    <property type="match status" value="1"/>
</dbReference>
<evidence type="ECO:0000313" key="3">
    <source>
        <dbReference type="Proteomes" id="UP000500755"/>
    </source>
</evidence>
<dbReference type="InterPro" id="IPR042100">
    <property type="entry name" value="Bug_dom1"/>
</dbReference>
<dbReference type="Gene3D" id="3.40.190.150">
    <property type="entry name" value="Bordetella uptake gene, domain 1"/>
    <property type="match status" value="1"/>
</dbReference>
<reference evidence="2 3" key="1">
    <citation type="submission" date="2020-05" db="EMBL/GenBank/DDBJ databases">
        <title>Complete genome sequence of Alicycliphilus denitrificans DP3.</title>
        <authorList>
            <person name="Chen X."/>
        </authorList>
    </citation>
    <scope>NUCLEOTIDE SEQUENCE [LARGE SCALE GENOMIC DNA]</scope>
    <source>
        <strain evidence="2 3">DP3</strain>
    </source>
</reference>
<dbReference type="AlphaFoldDB" id="A0A858ZYY5"/>
<sequence length="209" mass="21953">MCVIVSIDLLNQYPDHILTSPVRGVQELMAAAKAKPGQINYGSTGAGVSPQVALEMLNAKAGVAMTHVPYKGTAPMLTGMLSGDIDVAFDIASSSGPMIQGGRLRGLAVSGASRLKMLPQIPTVAESGYPGFDVTSWYGLVAPKGTPDAVVQKLNAALQKVLLNPETQRTLAATGNDVLPGTPAQFQQFMQGEYAKWTDAVKQLNITVN</sequence>
<organism evidence="2 3">
    <name type="scientific">Alicycliphilus denitrificans</name>
    <dbReference type="NCBI Taxonomy" id="179636"/>
    <lineage>
        <taxon>Bacteria</taxon>
        <taxon>Pseudomonadati</taxon>
        <taxon>Pseudomonadota</taxon>
        <taxon>Betaproteobacteria</taxon>
        <taxon>Burkholderiales</taxon>
        <taxon>Comamonadaceae</taxon>
        <taxon>Alicycliphilus</taxon>
    </lineage>
</organism>
<protein>
    <recommendedName>
        <fullName evidence="4">Tripartite tricarboxylate transporter substrate binding protein</fullName>
    </recommendedName>
</protein>
<evidence type="ECO:0000256" key="1">
    <source>
        <dbReference type="ARBA" id="ARBA00006987"/>
    </source>
</evidence>
<evidence type="ECO:0008006" key="4">
    <source>
        <dbReference type="Google" id="ProtNLM"/>
    </source>
</evidence>
<accession>A0A858ZYY5</accession>
<evidence type="ECO:0000313" key="2">
    <source>
        <dbReference type="EMBL" id="QKD45369.1"/>
    </source>
</evidence>
<dbReference type="PANTHER" id="PTHR42928:SF5">
    <property type="entry name" value="BLR1237 PROTEIN"/>
    <property type="match status" value="1"/>
</dbReference>